<keyword evidence="4" id="KW-1185">Reference proteome</keyword>
<evidence type="ECO:0000259" key="2">
    <source>
        <dbReference type="Pfam" id="PF01478"/>
    </source>
</evidence>
<dbReference type="AlphaFoldDB" id="A0A1H2R5N8"/>
<dbReference type="GO" id="GO:0004190">
    <property type="term" value="F:aspartic-type endopeptidase activity"/>
    <property type="evidence" value="ECO:0007669"/>
    <property type="project" value="InterPro"/>
</dbReference>
<dbReference type="Proteomes" id="UP000199441">
    <property type="component" value="Unassembled WGS sequence"/>
</dbReference>
<organism evidence="3 4">
    <name type="scientific">Litoreibacter albidus</name>
    <dbReference type="NCBI Taxonomy" id="670155"/>
    <lineage>
        <taxon>Bacteria</taxon>
        <taxon>Pseudomonadati</taxon>
        <taxon>Pseudomonadota</taxon>
        <taxon>Alphaproteobacteria</taxon>
        <taxon>Rhodobacterales</taxon>
        <taxon>Roseobacteraceae</taxon>
        <taxon>Litoreibacter</taxon>
    </lineage>
</organism>
<dbReference type="GO" id="GO:0016020">
    <property type="term" value="C:membrane"/>
    <property type="evidence" value="ECO:0007669"/>
    <property type="project" value="InterPro"/>
</dbReference>
<dbReference type="EMBL" id="FNOI01000001">
    <property type="protein sequence ID" value="SDW14450.1"/>
    <property type="molecule type" value="Genomic_DNA"/>
</dbReference>
<gene>
    <name evidence="3" type="ORF">SAMN04488001_0383</name>
</gene>
<dbReference type="InterPro" id="IPR000045">
    <property type="entry name" value="Prepilin_IV_endopep_pep"/>
</dbReference>
<sequence>MTTFALWALPLATLICLWVAWSDLARMKIPNKAVIALLVVFAAVGAVTLPFDVYAWRYAHFAVILVIGFLMTITGLIGAGDAKFAAAMAPFVALSGITTVLAIFSVTTILAFILHRVARVSGARKLAPNWESWERMRDFPMGLPLSLTLVFYLVRVAFF</sequence>
<dbReference type="Gene3D" id="1.20.120.1220">
    <property type="match status" value="1"/>
</dbReference>
<dbReference type="OrthoDB" id="7709484at2"/>
<evidence type="ECO:0000256" key="1">
    <source>
        <dbReference type="SAM" id="Phobius"/>
    </source>
</evidence>
<dbReference type="STRING" id="670155.SAMN04488001_0383"/>
<dbReference type="RefSeq" id="WP_089943561.1">
    <property type="nucleotide sequence ID" value="NZ_FNOI01000001.1"/>
</dbReference>
<evidence type="ECO:0000313" key="4">
    <source>
        <dbReference type="Proteomes" id="UP000199441"/>
    </source>
</evidence>
<keyword evidence="1" id="KW-0812">Transmembrane</keyword>
<protein>
    <submittedName>
        <fullName evidence="3">Prepilin peptidase CpaA</fullName>
    </submittedName>
</protein>
<feature type="transmembrane region" description="Helical" evidence="1">
    <location>
        <begin position="139"/>
        <end position="158"/>
    </location>
</feature>
<reference evidence="4" key="1">
    <citation type="submission" date="2016-10" db="EMBL/GenBank/DDBJ databases">
        <authorList>
            <person name="Varghese N."/>
            <person name="Submissions S."/>
        </authorList>
    </citation>
    <scope>NUCLEOTIDE SEQUENCE [LARGE SCALE GENOMIC DNA]</scope>
    <source>
        <strain evidence="4">DSM 26922</strain>
    </source>
</reference>
<feature type="transmembrane region" description="Helical" evidence="1">
    <location>
        <begin position="91"/>
        <end position="118"/>
    </location>
</feature>
<feature type="transmembrane region" description="Helical" evidence="1">
    <location>
        <begin position="58"/>
        <end position="79"/>
    </location>
</feature>
<keyword evidence="1" id="KW-1133">Transmembrane helix</keyword>
<proteinExistence type="predicted"/>
<dbReference type="Pfam" id="PF01478">
    <property type="entry name" value="Peptidase_A24"/>
    <property type="match status" value="1"/>
</dbReference>
<evidence type="ECO:0000313" key="3">
    <source>
        <dbReference type="EMBL" id="SDW14450.1"/>
    </source>
</evidence>
<accession>A0A1H2R5N8</accession>
<feature type="domain" description="Prepilin type IV endopeptidase peptidase" evidence="2">
    <location>
        <begin position="13"/>
        <end position="111"/>
    </location>
</feature>
<keyword evidence="1" id="KW-0472">Membrane</keyword>
<name>A0A1H2R5N8_9RHOB</name>
<feature type="transmembrane region" description="Helical" evidence="1">
    <location>
        <begin position="32"/>
        <end position="51"/>
    </location>
</feature>